<dbReference type="AlphaFoldDB" id="A0A1Z4KWC9"/>
<evidence type="ECO:0000313" key="3">
    <source>
        <dbReference type="Proteomes" id="UP000217507"/>
    </source>
</evidence>
<sequence length="57" mass="6212">MTVQVSPGKNHAVIPTEPPARPTLTNRPNPPHAEILGSIRKVSDRTPQENQTSGIFQ</sequence>
<accession>A0A1Z4KWC9</accession>
<feature type="compositionally biased region" description="Polar residues" evidence="1">
    <location>
        <begin position="48"/>
        <end position="57"/>
    </location>
</feature>
<gene>
    <name evidence="2" type="ORF">NIES23_61140</name>
</gene>
<proteinExistence type="predicted"/>
<evidence type="ECO:0000256" key="1">
    <source>
        <dbReference type="SAM" id="MobiDB-lite"/>
    </source>
</evidence>
<name>A0A1Z4KWC9_ANAVA</name>
<feature type="region of interest" description="Disordered" evidence="1">
    <location>
        <begin position="1"/>
        <end position="57"/>
    </location>
</feature>
<keyword evidence="2" id="KW-0614">Plasmid</keyword>
<reference evidence="2 3" key="1">
    <citation type="submission" date="2017-06" db="EMBL/GenBank/DDBJ databases">
        <title>Genome sequencing of cyanobaciteial culture collection at National Institute for Environmental Studies (NIES).</title>
        <authorList>
            <person name="Hirose Y."/>
            <person name="Shimura Y."/>
            <person name="Fujisawa T."/>
            <person name="Nakamura Y."/>
            <person name="Kawachi M."/>
        </authorList>
    </citation>
    <scope>NUCLEOTIDE SEQUENCE [LARGE SCALE GENOMIC DNA]</scope>
    <source>
        <strain evidence="2 3">NIES-23</strain>
        <plasmid evidence="3">Plasmid Plasmid3 dna</plasmid>
    </source>
</reference>
<dbReference type="Proteomes" id="UP000217507">
    <property type="component" value="Plasmid Plasmid3 dna"/>
</dbReference>
<evidence type="ECO:0000313" key="2">
    <source>
        <dbReference type="EMBL" id="BAY73286.1"/>
    </source>
</evidence>
<organism evidence="2 3">
    <name type="scientific">Trichormus variabilis NIES-23</name>
    <dbReference type="NCBI Taxonomy" id="1973479"/>
    <lineage>
        <taxon>Bacteria</taxon>
        <taxon>Bacillati</taxon>
        <taxon>Cyanobacteriota</taxon>
        <taxon>Cyanophyceae</taxon>
        <taxon>Nostocales</taxon>
        <taxon>Nostocaceae</taxon>
        <taxon>Trichormus</taxon>
    </lineage>
</organism>
<geneLocation type="plasmid" evidence="2">
    <name>plasmid3</name>
</geneLocation>
<dbReference type="EMBL" id="AP018219">
    <property type="protein sequence ID" value="BAY73286.1"/>
    <property type="molecule type" value="Genomic_DNA"/>
</dbReference>
<protein>
    <submittedName>
        <fullName evidence="2">Uncharacterized protein</fullName>
    </submittedName>
</protein>